<evidence type="ECO:0000259" key="1">
    <source>
        <dbReference type="Pfam" id="PF20150"/>
    </source>
</evidence>
<dbReference type="Proteomes" id="UP000635477">
    <property type="component" value="Unassembled WGS sequence"/>
</dbReference>
<sequence length="278" mass="32001">MPDPAPSLASQACQIISSPLRKLQSFLPRGPGHQLFRLEAEVGSPTTTAASNITRPTTERCPTAFPQFMNLPPQVRAMIWRYSIGCPRIFWINCHPHGDWNTSVALKFNHKPRPSTQVCCESRKITHSNGAFCFGLYAGILKSLWFDFSTDIIYLDNERMTDMRMHAHYDEFEKVENVAINWPASFIRRGDLEEVAEALMVFSSCKRLILVMEHMELPEGDVCFLRVEDDDKINLGVQFEDWGYAEWQVTWQLKRYRFPEGWKMPALEAVEVVPVRSL</sequence>
<keyword evidence="3" id="KW-1185">Reference proteome</keyword>
<dbReference type="AlphaFoldDB" id="A0A8H4U4G2"/>
<comment type="caution">
    <text evidence="2">The sequence shown here is derived from an EMBL/GenBank/DDBJ whole genome shotgun (WGS) entry which is preliminary data.</text>
</comment>
<protein>
    <recommendedName>
        <fullName evidence="1">2EXR domain-containing protein</fullName>
    </recommendedName>
</protein>
<dbReference type="Pfam" id="PF20150">
    <property type="entry name" value="2EXR"/>
    <property type="match status" value="1"/>
</dbReference>
<evidence type="ECO:0000313" key="2">
    <source>
        <dbReference type="EMBL" id="KAF4969404.1"/>
    </source>
</evidence>
<dbReference type="InterPro" id="IPR045518">
    <property type="entry name" value="2EXR"/>
</dbReference>
<gene>
    <name evidence="2" type="ORF">FZEAL_10229</name>
</gene>
<evidence type="ECO:0000313" key="3">
    <source>
        <dbReference type="Proteomes" id="UP000635477"/>
    </source>
</evidence>
<reference evidence="2" key="2">
    <citation type="submission" date="2020-05" db="EMBL/GenBank/DDBJ databases">
        <authorList>
            <person name="Kim H.-S."/>
            <person name="Proctor R.H."/>
            <person name="Brown D.W."/>
        </authorList>
    </citation>
    <scope>NUCLEOTIDE SEQUENCE</scope>
    <source>
        <strain evidence="2">NRRL 22465</strain>
    </source>
</reference>
<name>A0A8H4U4G2_9HYPO</name>
<dbReference type="EMBL" id="JABEYC010001095">
    <property type="protein sequence ID" value="KAF4969404.1"/>
    <property type="molecule type" value="Genomic_DNA"/>
</dbReference>
<organism evidence="2 3">
    <name type="scientific">Fusarium zealandicum</name>
    <dbReference type="NCBI Taxonomy" id="1053134"/>
    <lineage>
        <taxon>Eukaryota</taxon>
        <taxon>Fungi</taxon>
        <taxon>Dikarya</taxon>
        <taxon>Ascomycota</taxon>
        <taxon>Pezizomycotina</taxon>
        <taxon>Sordariomycetes</taxon>
        <taxon>Hypocreomycetidae</taxon>
        <taxon>Hypocreales</taxon>
        <taxon>Nectriaceae</taxon>
        <taxon>Fusarium</taxon>
        <taxon>Fusarium staphyleae species complex</taxon>
    </lineage>
</organism>
<feature type="domain" description="2EXR" evidence="1">
    <location>
        <begin position="65"/>
        <end position="153"/>
    </location>
</feature>
<reference evidence="2" key="1">
    <citation type="journal article" date="2020" name="BMC Genomics">
        <title>Correction to: Identification and distribution of gene clusters required for synthesis of sphingolipid metabolism inhibitors in diverse species of the filamentous fungus Fusarium.</title>
        <authorList>
            <person name="Kim H.S."/>
            <person name="Lohmar J.M."/>
            <person name="Busman M."/>
            <person name="Brown D.W."/>
            <person name="Naumann T.A."/>
            <person name="Divon H.H."/>
            <person name="Lysoe E."/>
            <person name="Uhlig S."/>
            <person name="Proctor R.H."/>
        </authorList>
    </citation>
    <scope>NUCLEOTIDE SEQUENCE</scope>
    <source>
        <strain evidence="2">NRRL 22465</strain>
    </source>
</reference>
<dbReference type="OrthoDB" id="3561261at2759"/>
<dbReference type="PANTHER" id="PTHR35910:SF6">
    <property type="entry name" value="2EXR DOMAIN-CONTAINING PROTEIN"/>
    <property type="match status" value="1"/>
</dbReference>
<proteinExistence type="predicted"/>
<accession>A0A8H4U4G2</accession>
<dbReference type="PANTHER" id="PTHR35910">
    <property type="entry name" value="2EXR DOMAIN-CONTAINING PROTEIN"/>
    <property type="match status" value="1"/>
</dbReference>